<accession>A0ABQ2RZ70</accession>
<feature type="chain" id="PRO_5045669732" description="Spore coat protein U domain-containing protein" evidence="1">
    <location>
        <begin position="27"/>
        <end position="138"/>
    </location>
</feature>
<evidence type="ECO:0000313" key="3">
    <source>
        <dbReference type="Proteomes" id="UP000634308"/>
    </source>
</evidence>
<comment type="caution">
    <text evidence="2">The sequence shown here is derived from an EMBL/GenBank/DDBJ whole genome shotgun (WGS) entry which is preliminary data.</text>
</comment>
<evidence type="ECO:0008006" key="4">
    <source>
        <dbReference type="Google" id="ProtNLM"/>
    </source>
</evidence>
<organism evidence="2 3">
    <name type="scientific">Deinococcus seoulensis</name>
    <dbReference type="NCBI Taxonomy" id="1837379"/>
    <lineage>
        <taxon>Bacteria</taxon>
        <taxon>Thermotogati</taxon>
        <taxon>Deinococcota</taxon>
        <taxon>Deinococci</taxon>
        <taxon>Deinococcales</taxon>
        <taxon>Deinococcaceae</taxon>
        <taxon>Deinococcus</taxon>
    </lineage>
</organism>
<protein>
    <recommendedName>
        <fullName evidence="4">Spore coat protein U domain-containing protein</fullName>
    </recommendedName>
</protein>
<name>A0ABQ2RZ70_9DEIO</name>
<keyword evidence="1" id="KW-0732">Signal</keyword>
<dbReference type="EMBL" id="BMQM01000047">
    <property type="protein sequence ID" value="GGR74098.1"/>
    <property type="molecule type" value="Genomic_DNA"/>
</dbReference>
<dbReference type="RefSeq" id="WP_189066678.1">
    <property type="nucleotide sequence ID" value="NZ_BMQM01000047.1"/>
</dbReference>
<feature type="signal peptide" evidence="1">
    <location>
        <begin position="1"/>
        <end position="26"/>
    </location>
</feature>
<keyword evidence="3" id="KW-1185">Reference proteome</keyword>
<gene>
    <name evidence="2" type="ORF">GCM10008959_39170</name>
</gene>
<proteinExistence type="predicted"/>
<evidence type="ECO:0000313" key="2">
    <source>
        <dbReference type="EMBL" id="GGR74098.1"/>
    </source>
</evidence>
<evidence type="ECO:0000256" key="1">
    <source>
        <dbReference type="SAM" id="SignalP"/>
    </source>
</evidence>
<dbReference type="Proteomes" id="UP000634308">
    <property type="component" value="Unassembled WGS sequence"/>
</dbReference>
<sequence>MPGRAAAGHWVRSAALIACLCGAVQASCVFGAPVPGAVGAYQYAQDWQVSLQVPVTCSGGESVGGVQLSSAGGRLEVSTGRFLGVMRFGSSSLAYVIPNAAALRVVGGTLTLPVTVPAGQWGAVTGEYTDDLTLTVIF</sequence>
<reference evidence="3" key="1">
    <citation type="journal article" date="2019" name="Int. J. Syst. Evol. Microbiol.">
        <title>The Global Catalogue of Microorganisms (GCM) 10K type strain sequencing project: providing services to taxonomists for standard genome sequencing and annotation.</title>
        <authorList>
            <consortium name="The Broad Institute Genomics Platform"/>
            <consortium name="The Broad Institute Genome Sequencing Center for Infectious Disease"/>
            <person name="Wu L."/>
            <person name="Ma J."/>
        </authorList>
    </citation>
    <scope>NUCLEOTIDE SEQUENCE [LARGE SCALE GENOMIC DNA]</scope>
    <source>
        <strain evidence="3">JCM 31404</strain>
    </source>
</reference>